<dbReference type="Gene3D" id="4.10.860.10">
    <property type="entry name" value="UVR domain"/>
    <property type="match status" value="1"/>
</dbReference>
<protein>
    <recommendedName>
        <fullName evidence="7">UvrABC system protein C</fullName>
        <shortName evidence="7">Protein UvrC</shortName>
    </recommendedName>
    <alternativeName>
        <fullName evidence="7">Excinuclease ABC subunit C</fullName>
    </alternativeName>
</protein>
<keyword evidence="2 7" id="KW-0227">DNA damage</keyword>
<dbReference type="SMART" id="SM00465">
    <property type="entry name" value="GIYc"/>
    <property type="match status" value="1"/>
</dbReference>
<comment type="function">
    <text evidence="7">The UvrABC repair system catalyzes the recognition and processing of DNA lesions. UvrC both incises the 5' and 3' sides of the lesion. The N-terminal half is responsible for the 3' incision and the C-terminal half is responsible for the 5' incision.</text>
</comment>
<dbReference type="GO" id="GO:0003677">
    <property type="term" value="F:DNA binding"/>
    <property type="evidence" value="ECO:0007669"/>
    <property type="project" value="UniProtKB-UniRule"/>
</dbReference>
<dbReference type="Gene3D" id="3.30.420.340">
    <property type="entry name" value="UvrC, RNAse H endonuclease domain"/>
    <property type="match status" value="1"/>
</dbReference>
<dbReference type="Gene3D" id="1.10.150.20">
    <property type="entry name" value="5' to 3' exonuclease, C-terminal subdomain"/>
    <property type="match status" value="1"/>
</dbReference>
<dbReference type="HAMAP" id="MF_00203">
    <property type="entry name" value="UvrC"/>
    <property type="match status" value="1"/>
</dbReference>
<dbReference type="SUPFAM" id="SSF46600">
    <property type="entry name" value="C-terminal UvrC-binding domain of UvrB"/>
    <property type="match status" value="1"/>
</dbReference>
<evidence type="ECO:0000256" key="6">
    <source>
        <dbReference type="ARBA" id="ARBA00023236"/>
    </source>
</evidence>
<keyword evidence="4 7" id="KW-0267">Excision nuclease</keyword>
<dbReference type="InterPro" id="IPR036876">
    <property type="entry name" value="UVR_dom_sf"/>
</dbReference>
<dbReference type="PANTHER" id="PTHR30562:SF1">
    <property type="entry name" value="UVRABC SYSTEM PROTEIN C"/>
    <property type="match status" value="1"/>
</dbReference>
<reference evidence="11 12" key="1">
    <citation type="submission" date="2020-01" db="EMBL/GenBank/DDBJ databases">
        <authorList>
            <person name="Sanchez-Estrada R."/>
            <person name="Gonzalez-Y-Merchand J.A."/>
            <person name="Rivera-Gutierrez S."/>
        </authorList>
    </citation>
    <scope>NUCLEOTIDE SEQUENCE [LARGE SCALE GENOMIC DNA]</scope>
    <source>
        <strain evidence="11 12">CST 7247</strain>
    </source>
</reference>
<evidence type="ECO:0000256" key="3">
    <source>
        <dbReference type="ARBA" id="ARBA00022769"/>
    </source>
</evidence>
<evidence type="ECO:0000313" key="11">
    <source>
        <dbReference type="EMBL" id="NDJ88598.1"/>
    </source>
</evidence>
<dbReference type="Proteomes" id="UP000466523">
    <property type="component" value="Unassembled WGS sequence"/>
</dbReference>
<evidence type="ECO:0000259" key="10">
    <source>
        <dbReference type="PROSITE" id="PS50165"/>
    </source>
</evidence>
<dbReference type="EMBL" id="JAACYR010000013">
    <property type="protein sequence ID" value="NDJ88598.1"/>
    <property type="molecule type" value="Genomic_DNA"/>
</dbReference>
<dbReference type="GO" id="GO:0009381">
    <property type="term" value="F:excinuclease ABC activity"/>
    <property type="evidence" value="ECO:0007669"/>
    <property type="project" value="UniProtKB-UniRule"/>
</dbReference>
<dbReference type="InterPro" id="IPR000305">
    <property type="entry name" value="GIY-YIG_endonuc"/>
</dbReference>
<dbReference type="SUPFAM" id="SSF82771">
    <property type="entry name" value="GIY-YIG endonuclease"/>
    <property type="match status" value="1"/>
</dbReference>
<dbReference type="PROSITE" id="PS50151">
    <property type="entry name" value="UVR"/>
    <property type="match status" value="1"/>
</dbReference>
<feature type="domain" description="UvrC family homology region profile" evidence="10">
    <location>
        <begin position="259"/>
        <end position="517"/>
    </location>
</feature>
<dbReference type="NCBIfam" id="NF001824">
    <property type="entry name" value="PRK00558.1-5"/>
    <property type="match status" value="1"/>
</dbReference>
<keyword evidence="5 7" id="KW-0234">DNA repair</keyword>
<comment type="subcellular location">
    <subcellularLocation>
        <location evidence="7">Cytoplasm</location>
    </subcellularLocation>
</comment>
<keyword evidence="1 7" id="KW-0963">Cytoplasm</keyword>
<feature type="domain" description="UVR" evidence="8">
    <location>
        <begin position="208"/>
        <end position="243"/>
    </location>
</feature>
<dbReference type="InterPro" id="IPR047296">
    <property type="entry name" value="GIY-YIG_UvrC_Cho"/>
</dbReference>
<evidence type="ECO:0000256" key="7">
    <source>
        <dbReference type="HAMAP-Rule" id="MF_00203"/>
    </source>
</evidence>
<dbReference type="PROSITE" id="PS50165">
    <property type="entry name" value="UVRC"/>
    <property type="match status" value="1"/>
</dbReference>
<dbReference type="InterPro" id="IPR004791">
    <property type="entry name" value="UvrC"/>
</dbReference>
<dbReference type="PROSITE" id="PS50164">
    <property type="entry name" value="GIY_YIG"/>
    <property type="match status" value="1"/>
</dbReference>
<evidence type="ECO:0000256" key="4">
    <source>
        <dbReference type="ARBA" id="ARBA00022881"/>
    </source>
</evidence>
<evidence type="ECO:0000256" key="1">
    <source>
        <dbReference type="ARBA" id="ARBA00022490"/>
    </source>
</evidence>
<proteinExistence type="inferred from homology"/>
<evidence type="ECO:0000256" key="5">
    <source>
        <dbReference type="ARBA" id="ARBA00023204"/>
    </source>
</evidence>
<dbReference type="GO" id="GO:0009432">
    <property type="term" value="P:SOS response"/>
    <property type="evidence" value="ECO:0007669"/>
    <property type="project" value="UniProtKB-UniRule"/>
</dbReference>
<dbReference type="InterPro" id="IPR003583">
    <property type="entry name" value="Hlx-hairpin-Hlx_DNA-bd_motif"/>
</dbReference>
<sequence>MPDPATYRPAPGSIPVEPGVYRFVDPHGRVIYVGKAKSLRSRLTSYFADIAGLHPRTRQMVTTAAKVEWTVVNTEVEALQLEYNWIKEFDPRFNVRYRDDKTYPVLAVTLNEEYPRLMVYRGPRRKGVRYFGPYSHAWAIRETLDLLLRVFPARTCSAGVFKRHQQIGRPCLLGYIGKCAAPCIGRVSAEEHRRIVDDFCDFLAGKTDRLVRSLEQEMLTASDQLDFERAARLRDDVSALKRALEKQAVVLGDGTDADVVAFADDELEAAVQVFHVRGGRVRGQRGWIVEKPGDPGDAENSLGRLVEQFVTQFYGDQAELEGSADEPANPVPREVLVPCLPANADELISWLSDLRGSRVSLRVPLRGDKRALAETVERNAKEALQQHKLKRAGDFTARSAALQNIQESLGLADAPLRIECVDISHVQGTDVVGSLVVFEDGLPRKSDYRHFAIREAAGEGRSDDVASIAEVTRRRFRRHLDPEVLAPEGKSRKFAYPPNLYVVDGGAPQVNAAAAVLAELGITDVATIGLAKRLEEVWVPSEPDPIILPRQSEGLYLLQRIRDEAHRFAITYHRSKRSKRMTASVLDAVPGLGEHRRKVLISHFGSVARLKRATVEELTSIPGIGAATAAAVLEALGTDGAAGAAEQQRMSG</sequence>
<dbReference type="SMART" id="SM00278">
    <property type="entry name" value="HhH1"/>
    <property type="match status" value="2"/>
</dbReference>
<feature type="domain" description="GIY-YIG" evidence="9">
    <location>
        <begin position="16"/>
        <end position="95"/>
    </location>
</feature>
<name>A0A7K3L888_9MYCO</name>
<evidence type="ECO:0000259" key="8">
    <source>
        <dbReference type="PROSITE" id="PS50151"/>
    </source>
</evidence>
<dbReference type="GO" id="GO:0009380">
    <property type="term" value="C:excinuclease repair complex"/>
    <property type="evidence" value="ECO:0007669"/>
    <property type="project" value="InterPro"/>
</dbReference>
<dbReference type="InterPro" id="IPR035901">
    <property type="entry name" value="GIY-YIG_endonuc_sf"/>
</dbReference>
<keyword evidence="6 7" id="KW-0742">SOS response</keyword>
<keyword evidence="3 7" id="KW-0228">DNA excision</keyword>
<dbReference type="Pfam" id="PF22920">
    <property type="entry name" value="UvrC_RNaseH"/>
    <property type="match status" value="1"/>
</dbReference>
<dbReference type="CDD" id="cd10434">
    <property type="entry name" value="GIY-YIG_UvrC_Cho"/>
    <property type="match status" value="1"/>
</dbReference>
<dbReference type="Pfam" id="PF08459">
    <property type="entry name" value="UvrC_RNaseH_dom"/>
    <property type="match status" value="1"/>
</dbReference>
<gene>
    <name evidence="7 11" type="primary">uvrC</name>
    <name evidence="11" type="ORF">GWR20_05400</name>
</gene>
<dbReference type="AlphaFoldDB" id="A0A7K3L888"/>
<dbReference type="FunFam" id="3.40.1440.10:FF:000001">
    <property type="entry name" value="UvrABC system protein C"/>
    <property type="match status" value="1"/>
</dbReference>
<evidence type="ECO:0000256" key="2">
    <source>
        <dbReference type="ARBA" id="ARBA00022763"/>
    </source>
</evidence>
<comment type="similarity">
    <text evidence="7">Belongs to the UvrC family.</text>
</comment>
<dbReference type="FunFam" id="3.30.420.340:FF:000003">
    <property type="entry name" value="UvrABC system protein C"/>
    <property type="match status" value="1"/>
</dbReference>
<dbReference type="GO" id="GO:0006289">
    <property type="term" value="P:nucleotide-excision repair"/>
    <property type="evidence" value="ECO:0007669"/>
    <property type="project" value="UniProtKB-UniRule"/>
</dbReference>
<organism evidence="11 12">
    <name type="scientific">Mycolicibacter kumamotonensis</name>
    <dbReference type="NCBI Taxonomy" id="354243"/>
    <lineage>
        <taxon>Bacteria</taxon>
        <taxon>Bacillati</taxon>
        <taxon>Actinomycetota</taxon>
        <taxon>Actinomycetes</taxon>
        <taxon>Mycobacteriales</taxon>
        <taxon>Mycobacteriaceae</taxon>
        <taxon>Mycolicibacter</taxon>
    </lineage>
</organism>
<dbReference type="InterPro" id="IPR050066">
    <property type="entry name" value="UvrABC_protein_C"/>
</dbReference>
<dbReference type="NCBIfam" id="TIGR00194">
    <property type="entry name" value="uvrC"/>
    <property type="match status" value="1"/>
</dbReference>
<comment type="caution">
    <text evidence="11">The sequence shown here is derived from an EMBL/GenBank/DDBJ whole genome shotgun (WGS) entry which is preliminary data.</text>
</comment>
<evidence type="ECO:0000313" key="12">
    <source>
        <dbReference type="Proteomes" id="UP000466523"/>
    </source>
</evidence>
<dbReference type="Pfam" id="PF01541">
    <property type="entry name" value="GIY-YIG"/>
    <property type="match status" value="1"/>
</dbReference>
<dbReference type="InterPro" id="IPR001162">
    <property type="entry name" value="UvrC_RNase_H_dom"/>
</dbReference>
<dbReference type="Pfam" id="PF14520">
    <property type="entry name" value="HHH_5"/>
    <property type="match status" value="1"/>
</dbReference>
<dbReference type="SUPFAM" id="SSF47781">
    <property type="entry name" value="RuvA domain 2-like"/>
    <property type="match status" value="1"/>
</dbReference>
<dbReference type="RefSeq" id="WP_162111945.1">
    <property type="nucleotide sequence ID" value="NZ_JAACYR010000013.1"/>
</dbReference>
<comment type="subunit">
    <text evidence="7">Interacts with UvrB in an incision complex.</text>
</comment>
<dbReference type="PANTHER" id="PTHR30562">
    <property type="entry name" value="UVRC/OXIDOREDUCTASE"/>
    <property type="match status" value="1"/>
</dbReference>
<dbReference type="Pfam" id="PF02151">
    <property type="entry name" value="UVR"/>
    <property type="match status" value="1"/>
</dbReference>
<evidence type="ECO:0000259" key="9">
    <source>
        <dbReference type="PROSITE" id="PS50164"/>
    </source>
</evidence>
<dbReference type="InterPro" id="IPR038476">
    <property type="entry name" value="UvrC_RNase_H_dom_sf"/>
</dbReference>
<dbReference type="GO" id="GO:0005737">
    <property type="term" value="C:cytoplasm"/>
    <property type="evidence" value="ECO:0007669"/>
    <property type="project" value="UniProtKB-SubCell"/>
</dbReference>
<dbReference type="InterPro" id="IPR010994">
    <property type="entry name" value="RuvA_2-like"/>
</dbReference>
<dbReference type="Gene3D" id="3.40.1440.10">
    <property type="entry name" value="GIY-YIG endonuclease"/>
    <property type="match status" value="1"/>
</dbReference>
<accession>A0A7K3L888</accession>
<dbReference type="InterPro" id="IPR001943">
    <property type="entry name" value="UVR_dom"/>
</dbReference>